<feature type="transmembrane region" description="Helical" evidence="8">
    <location>
        <begin position="52"/>
        <end position="71"/>
    </location>
</feature>
<evidence type="ECO:0000256" key="3">
    <source>
        <dbReference type="ARBA" id="ARBA00022448"/>
    </source>
</evidence>
<reference evidence="10" key="1">
    <citation type="submission" date="2020-10" db="EMBL/GenBank/DDBJ databases">
        <authorList>
            <person name="Lu T."/>
            <person name="Wang Q."/>
            <person name="Han X."/>
        </authorList>
    </citation>
    <scope>NUCLEOTIDE SEQUENCE</scope>
    <source>
        <strain evidence="10">WQ 117</strain>
    </source>
</reference>
<feature type="transmembrane region" description="Helical" evidence="8">
    <location>
        <begin position="310"/>
        <end position="335"/>
    </location>
</feature>
<dbReference type="SUPFAM" id="SSF103473">
    <property type="entry name" value="MFS general substrate transporter"/>
    <property type="match status" value="1"/>
</dbReference>
<feature type="transmembrane region" description="Helical" evidence="8">
    <location>
        <begin position="108"/>
        <end position="129"/>
    </location>
</feature>
<evidence type="ECO:0000313" key="10">
    <source>
        <dbReference type="EMBL" id="MBF0596432.1"/>
    </source>
</evidence>
<dbReference type="InterPro" id="IPR036259">
    <property type="entry name" value="MFS_trans_sf"/>
</dbReference>
<dbReference type="PANTHER" id="PTHR23502:SF132">
    <property type="entry name" value="POLYAMINE TRANSPORTER 2-RELATED"/>
    <property type="match status" value="1"/>
</dbReference>
<evidence type="ECO:0000256" key="2">
    <source>
        <dbReference type="ARBA" id="ARBA00006236"/>
    </source>
</evidence>
<dbReference type="InterPro" id="IPR005829">
    <property type="entry name" value="Sugar_transporter_CS"/>
</dbReference>
<feature type="domain" description="Major facilitator superfamily (MFS) profile" evidence="9">
    <location>
        <begin position="17"/>
        <end position="403"/>
    </location>
</feature>
<evidence type="ECO:0000256" key="6">
    <source>
        <dbReference type="ARBA" id="ARBA00022989"/>
    </source>
</evidence>
<sequence length="403" mass="44350">MPKELITPQYKLGRKGLIFLIFMLNMTGPMSTDLYLSAFPTLLKDFNTTSSILNYTLVGFFISFAIGMLFIGPLSDKIGRKPILLSGIFIYGLSSLLCSFATSIDMLIFFRITQAIGAGGMISVSMAMVKDSFSDEDRPGIIALLQMLGAFAPTIAPLIGAQIIKHYSWHVTFDVLAIVACFSFIISLFVTETLSKGDRLKGNVFQSIFSLKEIVVNKPFMTFMLSMAGTSIIYMSFLAISSYIYIEWFNLSETEYSLFFAVNSLLLLVGPNVYLAVRKKLLPNQIIQISFSLIVISGILILTIGKISPYLFLIAFAPVTFSNGFLRAFSSNILLGQKNMNSGGAASIINFSGTALGALGMMIGTLGWANYVQGLGWVTLISMCFSISLWVIYLKKNYKLHGM</sequence>
<dbReference type="Proteomes" id="UP000608754">
    <property type="component" value="Unassembled WGS sequence"/>
</dbReference>
<keyword evidence="7 8" id="KW-0472">Membrane</keyword>
<proteinExistence type="inferred from homology"/>
<evidence type="ECO:0000256" key="8">
    <source>
        <dbReference type="SAM" id="Phobius"/>
    </source>
</evidence>
<dbReference type="AlphaFoldDB" id="A0A8J7G4C0"/>
<keyword evidence="6 8" id="KW-1133">Transmembrane helix</keyword>
<evidence type="ECO:0000256" key="4">
    <source>
        <dbReference type="ARBA" id="ARBA00022475"/>
    </source>
</evidence>
<dbReference type="PROSITE" id="PS50850">
    <property type="entry name" value="MFS"/>
    <property type="match status" value="1"/>
</dbReference>
<dbReference type="InterPro" id="IPR004812">
    <property type="entry name" value="Efflux_drug-R_Bcr/CmlA"/>
</dbReference>
<evidence type="ECO:0000259" key="9">
    <source>
        <dbReference type="PROSITE" id="PS50850"/>
    </source>
</evidence>
<dbReference type="PROSITE" id="PS00216">
    <property type="entry name" value="SUGAR_TRANSPORT_1"/>
    <property type="match status" value="1"/>
</dbReference>
<keyword evidence="11" id="KW-1185">Reference proteome</keyword>
<feature type="transmembrane region" description="Helical" evidence="8">
    <location>
        <begin position="170"/>
        <end position="191"/>
    </location>
</feature>
<dbReference type="InterPro" id="IPR020846">
    <property type="entry name" value="MFS_dom"/>
</dbReference>
<evidence type="ECO:0000256" key="1">
    <source>
        <dbReference type="ARBA" id="ARBA00004651"/>
    </source>
</evidence>
<dbReference type="NCBIfam" id="TIGR00710">
    <property type="entry name" value="efflux_Bcr_CflA"/>
    <property type="match status" value="1"/>
</dbReference>
<keyword evidence="4" id="KW-1003">Cell membrane</keyword>
<feature type="transmembrane region" description="Helical" evidence="8">
    <location>
        <begin position="83"/>
        <end position="102"/>
    </location>
</feature>
<dbReference type="GO" id="GO:0005886">
    <property type="term" value="C:plasma membrane"/>
    <property type="evidence" value="ECO:0007669"/>
    <property type="project" value="UniProtKB-SubCell"/>
</dbReference>
<dbReference type="GO" id="GO:0042910">
    <property type="term" value="F:xenobiotic transmembrane transporter activity"/>
    <property type="evidence" value="ECO:0007669"/>
    <property type="project" value="InterPro"/>
</dbReference>
<evidence type="ECO:0000256" key="7">
    <source>
        <dbReference type="ARBA" id="ARBA00023136"/>
    </source>
</evidence>
<feature type="transmembrane region" description="Helical" evidence="8">
    <location>
        <begin position="347"/>
        <end position="369"/>
    </location>
</feature>
<comment type="caution">
    <text evidence="10">The sequence shown here is derived from an EMBL/GenBank/DDBJ whole genome shotgun (WGS) entry which is preliminary data.</text>
</comment>
<gene>
    <name evidence="10" type="ORF">IM532_02965</name>
</gene>
<comment type="subcellular location">
    <subcellularLocation>
        <location evidence="1">Cell membrane</location>
        <topology evidence="1">Multi-pass membrane protein</topology>
    </subcellularLocation>
</comment>
<keyword evidence="5 8" id="KW-0812">Transmembrane</keyword>
<feature type="transmembrane region" description="Helical" evidence="8">
    <location>
        <begin position="141"/>
        <end position="164"/>
    </location>
</feature>
<accession>A0A8J7G4C0</accession>
<dbReference type="Gene3D" id="1.20.1720.10">
    <property type="entry name" value="Multidrug resistance protein D"/>
    <property type="match status" value="1"/>
</dbReference>
<feature type="transmembrane region" description="Helical" evidence="8">
    <location>
        <begin position="12"/>
        <end position="32"/>
    </location>
</feature>
<feature type="transmembrane region" description="Helical" evidence="8">
    <location>
        <begin position="375"/>
        <end position="394"/>
    </location>
</feature>
<dbReference type="EMBL" id="JADGIK010000002">
    <property type="protein sequence ID" value="MBF0596432.1"/>
    <property type="molecule type" value="Genomic_DNA"/>
</dbReference>
<protein>
    <submittedName>
        <fullName evidence="10">Bcr/CflA family efflux MFS transporter</fullName>
    </submittedName>
</protein>
<feature type="transmembrane region" description="Helical" evidence="8">
    <location>
        <begin position="258"/>
        <end position="277"/>
    </location>
</feature>
<organism evidence="10 11">
    <name type="scientific">Faecalibacter rhinopitheci</name>
    <dbReference type="NCBI Taxonomy" id="2779678"/>
    <lineage>
        <taxon>Bacteria</taxon>
        <taxon>Pseudomonadati</taxon>
        <taxon>Bacteroidota</taxon>
        <taxon>Flavobacteriia</taxon>
        <taxon>Flavobacteriales</taxon>
        <taxon>Weeksellaceae</taxon>
        <taxon>Faecalibacter</taxon>
    </lineage>
</organism>
<dbReference type="GO" id="GO:1990961">
    <property type="term" value="P:xenobiotic detoxification by transmembrane export across the plasma membrane"/>
    <property type="evidence" value="ECO:0007669"/>
    <property type="project" value="InterPro"/>
</dbReference>
<dbReference type="Pfam" id="PF07690">
    <property type="entry name" value="MFS_1"/>
    <property type="match status" value="1"/>
</dbReference>
<feature type="transmembrane region" description="Helical" evidence="8">
    <location>
        <begin position="220"/>
        <end position="246"/>
    </location>
</feature>
<evidence type="ECO:0000313" key="11">
    <source>
        <dbReference type="Proteomes" id="UP000608754"/>
    </source>
</evidence>
<dbReference type="InterPro" id="IPR011701">
    <property type="entry name" value="MFS"/>
</dbReference>
<dbReference type="PANTHER" id="PTHR23502">
    <property type="entry name" value="MAJOR FACILITATOR SUPERFAMILY"/>
    <property type="match status" value="1"/>
</dbReference>
<keyword evidence="3" id="KW-0813">Transport</keyword>
<name>A0A8J7G4C0_9FLAO</name>
<evidence type="ECO:0000256" key="5">
    <source>
        <dbReference type="ARBA" id="ARBA00022692"/>
    </source>
</evidence>
<feature type="transmembrane region" description="Helical" evidence="8">
    <location>
        <begin position="286"/>
        <end position="304"/>
    </location>
</feature>
<comment type="similarity">
    <text evidence="2">Belongs to the major facilitator superfamily. Bcr/CmlA family.</text>
</comment>
<dbReference type="RefSeq" id="WP_194181968.1">
    <property type="nucleotide sequence ID" value="NZ_JADGIK010000002.1"/>
</dbReference>